<evidence type="ECO:0000256" key="2">
    <source>
        <dbReference type="ARBA" id="ARBA00004613"/>
    </source>
</evidence>
<dbReference type="GO" id="GO:0044780">
    <property type="term" value="P:bacterial-type flagellum assembly"/>
    <property type="evidence" value="ECO:0007669"/>
    <property type="project" value="InterPro"/>
</dbReference>
<keyword evidence="11" id="KW-0966">Cell projection</keyword>
<dbReference type="InterPro" id="IPR001444">
    <property type="entry name" value="Flag_bb_rod_N"/>
</dbReference>
<dbReference type="Proteomes" id="UP000249134">
    <property type="component" value="Chromosome 1"/>
</dbReference>
<dbReference type="GO" id="GO:0005198">
    <property type="term" value="F:structural molecule activity"/>
    <property type="evidence" value="ECO:0007669"/>
    <property type="project" value="UniProtKB-UniRule"/>
</dbReference>
<dbReference type="PRINTS" id="PR01005">
    <property type="entry name" value="FLGHOOKAP1"/>
</dbReference>
<evidence type="ECO:0000313" key="11">
    <source>
        <dbReference type="EMBL" id="SQI62001.1"/>
    </source>
</evidence>
<keyword evidence="5 7" id="KW-0964">Secreted</keyword>
<dbReference type="Pfam" id="PF00460">
    <property type="entry name" value="Flg_bb_rod"/>
    <property type="match status" value="1"/>
</dbReference>
<gene>
    <name evidence="7 11" type="primary">flgK</name>
    <name evidence="11" type="ORF">NCTC4824_03542</name>
</gene>
<evidence type="ECO:0000256" key="6">
    <source>
        <dbReference type="ARBA" id="ARBA00023143"/>
    </source>
</evidence>
<dbReference type="SUPFAM" id="SSF64518">
    <property type="entry name" value="Phase 1 flagellin"/>
    <property type="match status" value="1"/>
</dbReference>
<keyword evidence="6 7" id="KW-0975">Bacterial flagellum</keyword>
<comment type="subcellular location">
    <subcellularLocation>
        <location evidence="1 7">Bacterial flagellum</location>
    </subcellularLocation>
    <subcellularLocation>
        <location evidence="2 7">Secreted</location>
    </subcellularLocation>
</comment>
<evidence type="ECO:0000259" key="8">
    <source>
        <dbReference type="Pfam" id="PF00460"/>
    </source>
</evidence>
<dbReference type="GO" id="GO:0009424">
    <property type="term" value="C:bacterial-type flagellum hook"/>
    <property type="evidence" value="ECO:0007669"/>
    <property type="project" value="UniProtKB-UniRule"/>
</dbReference>
<evidence type="ECO:0000256" key="5">
    <source>
        <dbReference type="ARBA" id="ARBA00022525"/>
    </source>
</evidence>
<accession>A0A2X4WFN9</accession>
<feature type="domain" description="Flagellar hook-associated protein FlgK helical" evidence="10">
    <location>
        <begin position="103"/>
        <end position="348"/>
    </location>
</feature>
<dbReference type="KEGG" id="blen:NCTC4824_03542"/>
<name>A0A2X4WFN9_LEDLE</name>
<dbReference type="InterPro" id="IPR053927">
    <property type="entry name" value="FlgK_helical"/>
</dbReference>
<keyword evidence="12" id="KW-1185">Reference proteome</keyword>
<proteinExistence type="inferred from homology"/>
<organism evidence="11 12">
    <name type="scientific">Lederbergia lenta</name>
    <name type="common">Bacillus lentus</name>
    <dbReference type="NCBI Taxonomy" id="1467"/>
    <lineage>
        <taxon>Bacteria</taxon>
        <taxon>Bacillati</taxon>
        <taxon>Bacillota</taxon>
        <taxon>Bacilli</taxon>
        <taxon>Bacillales</taxon>
        <taxon>Bacillaceae</taxon>
        <taxon>Lederbergia</taxon>
    </lineage>
</organism>
<evidence type="ECO:0000256" key="7">
    <source>
        <dbReference type="RuleBase" id="RU362065"/>
    </source>
</evidence>
<dbReference type="GO" id="GO:0005576">
    <property type="term" value="C:extracellular region"/>
    <property type="evidence" value="ECO:0007669"/>
    <property type="project" value="UniProtKB-SubCell"/>
</dbReference>
<protein>
    <recommendedName>
        <fullName evidence="4 7">Flagellar hook-associated protein 1</fullName>
        <shortName evidence="7">HAP1</shortName>
    </recommendedName>
</protein>
<dbReference type="Pfam" id="PF06429">
    <property type="entry name" value="Flg_bbr_C"/>
    <property type="match status" value="1"/>
</dbReference>
<evidence type="ECO:0000256" key="3">
    <source>
        <dbReference type="ARBA" id="ARBA00009677"/>
    </source>
</evidence>
<dbReference type="STRING" id="1348624.GCA_001591545_02240"/>
<dbReference type="PANTHER" id="PTHR30033:SF1">
    <property type="entry name" value="FLAGELLAR HOOK-ASSOCIATED PROTEIN 1"/>
    <property type="match status" value="1"/>
</dbReference>
<keyword evidence="11" id="KW-0969">Cilium</keyword>
<evidence type="ECO:0000259" key="10">
    <source>
        <dbReference type="Pfam" id="PF22638"/>
    </source>
</evidence>
<keyword evidence="11" id="KW-0282">Flagellum</keyword>
<comment type="similarity">
    <text evidence="3 7">Belongs to the flagella basal body rod proteins family.</text>
</comment>
<feature type="domain" description="Flagellar basal-body/hook protein C-terminal" evidence="9">
    <location>
        <begin position="462"/>
        <end position="499"/>
    </location>
</feature>
<evidence type="ECO:0000259" key="9">
    <source>
        <dbReference type="Pfam" id="PF06429"/>
    </source>
</evidence>
<dbReference type="RefSeq" id="WP_066141543.1">
    <property type="nucleotide sequence ID" value="NZ_CBCSGM010000003.1"/>
</dbReference>
<evidence type="ECO:0000256" key="4">
    <source>
        <dbReference type="ARBA" id="ARBA00016244"/>
    </source>
</evidence>
<evidence type="ECO:0000313" key="12">
    <source>
        <dbReference type="Proteomes" id="UP000249134"/>
    </source>
</evidence>
<feature type="domain" description="Flagellar basal body rod protein N-terminal" evidence="8">
    <location>
        <begin position="8"/>
        <end position="38"/>
    </location>
</feature>
<dbReference type="NCBIfam" id="TIGR02492">
    <property type="entry name" value="flgK_ends"/>
    <property type="match status" value="1"/>
</dbReference>
<dbReference type="AlphaFoldDB" id="A0A2X4WFN9"/>
<dbReference type="PANTHER" id="PTHR30033">
    <property type="entry name" value="FLAGELLAR HOOK-ASSOCIATED PROTEIN 1"/>
    <property type="match status" value="1"/>
</dbReference>
<reference evidence="11 12" key="1">
    <citation type="submission" date="2018-06" db="EMBL/GenBank/DDBJ databases">
        <authorList>
            <consortium name="Pathogen Informatics"/>
            <person name="Doyle S."/>
        </authorList>
    </citation>
    <scope>NUCLEOTIDE SEQUENCE [LARGE SCALE GENOMIC DNA]</scope>
    <source>
        <strain evidence="11 12">NCTC4824</strain>
    </source>
</reference>
<dbReference type="EMBL" id="LS483476">
    <property type="protein sequence ID" value="SQI62001.1"/>
    <property type="molecule type" value="Genomic_DNA"/>
</dbReference>
<dbReference type="InterPro" id="IPR002371">
    <property type="entry name" value="FlgK"/>
</dbReference>
<dbReference type="Pfam" id="PF22638">
    <property type="entry name" value="FlgK_D1"/>
    <property type="match status" value="1"/>
</dbReference>
<evidence type="ECO:0000256" key="1">
    <source>
        <dbReference type="ARBA" id="ARBA00004365"/>
    </source>
</evidence>
<dbReference type="InterPro" id="IPR010930">
    <property type="entry name" value="Flg_bb/hook_C_dom"/>
</dbReference>
<sequence length="506" mass="55252">MRSTFMGLETAKRGMYAQQSAIYVTGHNIANKNTPGYTRQRVNFVQTEPYPAASMNRPQIPGQLGTGVTDGSIQRIRESFIDEQYRAENNKFGYYNTLASSISKMEDIMNEPSDTGLSKAMAQFWQSLQDLSKDADNEGARRVVLQRGVALSETFQYLHSSLTTIRGDIKKELDASVTEINSLAKQLASINKQISDVEPHGYLPNDLYDERDRLLDELSNLVPIEITTVPYGGNSLAIAEGGRKVEIVLGDERITLVDDRAANELEINGKQLSVKGSTDSITFGDHAEGKGKLAAFISAYGEDGPPPTGLYPEMIDDLDKYAFTFAKVFNAVHQEGFDLNGDKGKAFFNIGDGDSYKGAAGKIGVSLTNPSDIAASLKPTHQGNGDNALNFGKIKDLVIKEGVITLPSGQELSGLDIESGTLQSFYEGIIGKMAVEGQQANRLYYNTGVLLNSVDNNRRSVSEVSLDEEFSNLIQYQHAYSASARMITVVDEMLDKIINGMGQAGR</sequence>